<feature type="chain" id="PRO_5042233958" evidence="5">
    <location>
        <begin position="19"/>
        <end position="3874"/>
    </location>
</feature>
<feature type="repeat" description="FG-GAP" evidence="4">
    <location>
        <begin position="2443"/>
        <end position="2495"/>
    </location>
</feature>
<evidence type="ECO:0000256" key="4">
    <source>
        <dbReference type="PROSITE-ProRule" id="PRU00803"/>
    </source>
</evidence>
<dbReference type="InterPro" id="IPR013517">
    <property type="entry name" value="FG-GAP"/>
</dbReference>
<dbReference type="SUPFAM" id="SSF141072">
    <property type="entry name" value="CalX-like"/>
    <property type="match status" value="1"/>
</dbReference>
<organism evidence="6 7">
    <name type="scientific">Chaetoceros tenuissimus</name>
    <dbReference type="NCBI Taxonomy" id="426638"/>
    <lineage>
        <taxon>Eukaryota</taxon>
        <taxon>Sar</taxon>
        <taxon>Stramenopiles</taxon>
        <taxon>Ochrophyta</taxon>
        <taxon>Bacillariophyta</taxon>
        <taxon>Coscinodiscophyceae</taxon>
        <taxon>Chaetocerotophycidae</taxon>
        <taxon>Chaetocerotales</taxon>
        <taxon>Chaetocerotaceae</taxon>
        <taxon>Chaetoceros</taxon>
    </lineage>
</organism>
<keyword evidence="7" id="KW-1185">Reference proteome</keyword>
<dbReference type="Gene3D" id="2.130.10.130">
    <property type="entry name" value="Integrin alpha, N-terminal"/>
    <property type="match status" value="2"/>
</dbReference>
<keyword evidence="2" id="KW-0677">Repeat</keyword>
<dbReference type="InterPro" id="IPR038081">
    <property type="entry name" value="CalX-like_sf"/>
</dbReference>
<dbReference type="EMBL" id="BLLK01000062">
    <property type="protein sequence ID" value="GFH59398.1"/>
    <property type="molecule type" value="Genomic_DNA"/>
</dbReference>
<dbReference type="Proteomes" id="UP001054902">
    <property type="component" value="Unassembled WGS sequence"/>
</dbReference>
<reference evidence="6 7" key="1">
    <citation type="journal article" date="2021" name="Sci. Rep.">
        <title>The genome of the diatom Chaetoceros tenuissimus carries an ancient integrated fragment of an extant virus.</title>
        <authorList>
            <person name="Hongo Y."/>
            <person name="Kimura K."/>
            <person name="Takaki Y."/>
            <person name="Yoshida Y."/>
            <person name="Baba S."/>
            <person name="Kobayashi G."/>
            <person name="Nagasaki K."/>
            <person name="Hano T."/>
            <person name="Tomaru Y."/>
        </authorList>
    </citation>
    <scope>NUCLEOTIDE SEQUENCE [LARGE SCALE GENOMIC DNA]</scope>
    <source>
        <strain evidence="6 7">NIES-3715</strain>
    </source>
</reference>
<evidence type="ECO:0000313" key="6">
    <source>
        <dbReference type="EMBL" id="GFH59398.1"/>
    </source>
</evidence>
<dbReference type="PANTHER" id="PTHR36220">
    <property type="entry name" value="UNNAMED PRODUCT"/>
    <property type="match status" value="1"/>
</dbReference>
<evidence type="ECO:0000256" key="3">
    <source>
        <dbReference type="ARBA" id="ARBA00023180"/>
    </source>
</evidence>
<evidence type="ECO:0000313" key="7">
    <source>
        <dbReference type="Proteomes" id="UP001054902"/>
    </source>
</evidence>
<gene>
    <name evidence="6" type="ORF">CTEN210_15874</name>
</gene>
<dbReference type="Gene3D" id="2.60.40.2030">
    <property type="match status" value="1"/>
</dbReference>
<dbReference type="SUPFAM" id="SSF69318">
    <property type="entry name" value="Integrin alpha N-terminal domain"/>
    <property type="match status" value="1"/>
</dbReference>
<evidence type="ECO:0000256" key="5">
    <source>
        <dbReference type="SAM" id="SignalP"/>
    </source>
</evidence>
<evidence type="ECO:0000256" key="2">
    <source>
        <dbReference type="ARBA" id="ARBA00022737"/>
    </source>
</evidence>
<comment type="caution">
    <text evidence="6">The sequence shown here is derived from an EMBL/GenBank/DDBJ whole genome shotgun (WGS) entry which is preliminary data.</text>
</comment>
<feature type="signal peptide" evidence="5">
    <location>
        <begin position="1"/>
        <end position="18"/>
    </location>
</feature>
<name>A0AAD3D7Z2_9STRA</name>
<dbReference type="PANTHER" id="PTHR36220:SF1">
    <property type="entry name" value="GAMMA TUBULIN COMPLEX COMPONENT C-TERMINAL DOMAIN-CONTAINING PROTEIN"/>
    <property type="match status" value="1"/>
</dbReference>
<accession>A0AAD3D7Z2</accession>
<protein>
    <submittedName>
        <fullName evidence="6">Uncharacterized protein</fullName>
    </submittedName>
</protein>
<proteinExistence type="predicted"/>
<keyword evidence="1 5" id="KW-0732">Signal</keyword>
<sequence length="3874" mass="430088">MMKFHLLLFCGLFVVLNAWDVSIVIDREASHSKGGERFEIQPLLSIWNKKQTRKHENILGRFVATLHHDSFHSEFIGVAEGDECKVEEYRDGVSLDLLSGSMEFVNLCVNRAGEDYSIKFSLFDEFDIELGSVIQQGFTVESGEPFQIGVIESPSIVNGHEWSANPVVAVQDRGRNTVNSINDGSVAISLAPNAYSENLHMKIISEVELDASHIILSPTSRQWVNGIAEFEGVSVKKAGVGYQLEFTTDIELPGGNYCLSKPFDVFAGNAHALKVIEEPYMSNVYGGKVFLNQPLLHVVDAGGNVVEENDSDSVVLAELFQNPSHAIVEPRNGTVVKVKNGIAQFENLFIAKAGRGYMFRYSLHAFAPQTLQQRMNPNITVHGKFVSLIPAKTSMMIANCLVEIGTMFDVQTGQAESLKILQESGSTWAGNQPFVKQPKLALVDSGGNTLYNTTNIAIESSMTESLSSISDIVIDTRNDNLPSVVDIRFSSNIVDDGFTSYSNGHVILIEVQFDEEVYIRLKGDQVLHGILKRPSLQLNVTNSGGLPSYAYLVESIELDRPYEKLIYEYMVDVDHEQSNVDIIEIEPMKSNDYEIVDGWNRKVLLEISPLVARLPLSKRINVHNKAAEIIGVRSEILGGTYSAGHEIDINVEFSHKVSVEGSPQLRLDIFSTVVIIETESLGTSLSTSYFYIWYKGKKSRSIAWDASALFVKDAMEQLTHGHSPVCVSRNKSSLASDRMSYRWALRLEGLHDVLEAETFWVEPATVIRDHKSISLQVSFLQVRAPLSNWQLDDDMSQMCTVRLADYIDGTGTNEISFRYTVLQGDYSPELQLLQPFPVFKQSGRDEISNAINNGSKSNIMASLEWNEAINFGVSIITQKPKITNVAVSSNKEFTQVFRAGDKLSFIVDFDSSVEISSDLQLGLKSVRSNGAKAVFLSQPLPNRGIFEYTVQSGEWAEKLNLKDSNVIAFMNTNWNSVLSQSSEPVTSGELVLKETLLNNLPVIDIDARPPHVVDVQLTFDTNKDVLIKDDEVFVDVVFSSPVVLKFGPPVLVVDFGSGRDEAPYIMGDKTANLRFRYKIQLGDSSEFQPIIAMICPSSGCIEGCSNEGYILQNSDFPVLGADLSMSNLIDSKSMPIFSFSPLEVQILQTFCKEDDAVLKLPHANTDTSSSAITNIVSMEILKETSSVNVGEVLRIKIAFSDKIYVEGQPELTLNIDTSAKYERGSGTNEIIFALQSTESDVVNQLDWVADTDSLSAISCGSNYYNTCTIVNRIGVPVDLSFITNTSERMFDALEPAIEIMDSISRITDVYAVSSLSNLLTAGDMISIAVKYDREVTVHGTPKVRLKMGEKSAYAVYAKHLSTNEILVFQYSVVFGDFTGSSHLSYYSEDLIVDESSYIRSKSTVPLVSADLKLPSPTLYPLLTSNLEQIFVDAKVQPSVQRVFYGNETRVYAPGDDIHISVEFDHFVSVQGTPVMLIDVGNGKVGCGYYHAGTTTKVLSFRYSVEIDHVEKYLKYLNLHSLQVSSHEKCGNIQGSIKRQSANPTIEADVTLPMPGEINSLVDENFLIDSSVPYVKRIWSPQSPTIFNTTEIISVLVEFSRLVKVSGSPRLKLATGMQDRFAEFVAIQNDSTLEFQYKVRLGDFTQDLDYWTNEDIVRSSSIDLQEGSIMVPSSNPILHADVHINPSFGSLSGQNNQLSFVEGEVDFKGLKLGKRGNYYKMHFGTSIEGIQYEAHMNVKVDASAEYELNGDESDRDFGDAFGSSVAIRGNMVAIGAPKKKMPSSEIQVVKIWSESVSVEREIQIISTQVDVDQSIRAVQTFSTFTSTSATVSGRFSISYTDPGSNYKYASSLELPSTCDSTYMKQRLMEMFPVLGNLDVSRTSNDACDCENAWTWKVTYHDASEGFGTLMTDGTNLGGEITDAGFELYTDMLRGAFKLRNPFNNLTSRDIQYDSSAMDMKAIIEEDLDVLVTNVRVANTNRRDIPELGRRWIITFDSHIGDFGQDVNVPNMIAETSSLLGKNATVWTYIGTEGKSPVSGSFSFSFRGSDYSKLISYDADVDEVKEALEELDSINKVSVLERETFETVSGYQWTIVFESVNKLTNYGWLPDPGGESTHGNLERLEINSHLVGWNVETHVDYVHGSDISDTQSQWMAKEMGNDGTGSGQISIYSKSNAGWDLESHLEAPDRDAHDNFGFSVGLGQDFVAVGSPFKEITGHPEQQKVICKKSKLHGHFRFRFRGFYSNSIAYNGTIGDIQDAMQGIYKNTTKLHTLPKIIITSEGEWANNNDGFCVQNENNFTVTFTTPDGGGVSTGTNSTGDIELLQVIFDVDEDINDPPLEIIEWRRGTKSLSGSSSLGFQSGAVYTFTRDKTCFYCPAEWKFERKISLLDCPYNVDLIGSEHFGWSVAIQNDTIFVGAPGATNSTGAAYNFVRNSKRVWECRHRLTAQVWQGKEGDRFGSTIAVNTNDTIMIGAPMHNNGQGSVYIFRRHPTTSQILSSQQLLPSLSDSMVKMSFGHSLSIWNNEAVICSPNYEWSGLESSGACFVYDRATNQDYFQKTMVLEPTNVNKYDRFGWSVSMHRDKIVVGQVEEYGGELDPQAPVQTITLSCQNCTQTIDGYFELNWRNNHIRSKPLSPSVSANQLRQILECQLNTGPVRVSRSEKGDEHGGYKWLVTFTAFGGDSNRIPKLGCDVRYISADNPTCNVEILSNLPQNIRSKTHVFVKDKDKSWTEEAFLLPAISQAQDLVGSSVAIQGDYAIVGAPNRDLLNINSGAAIVYDLGFLNFQFESDCYNVTEGESLQIILERKQESEAEVIGVKTFSNDEALQLKHFIDDSKTLQYSHLDSAVANPQYYGGIDNRSQWIFGMRDFRGLNDYQALDYQMVVKSSRESVTIDTTNDDIFEGSSESLVLQVAMPGMFSSPVGHLRTKVMVMDDGDGVLNNTVYYSKKENPSSQRSSSFGMAIDGLEEENFVLVGDSSFQDNSGIVYLYKLEGGKWKELTSILSPSNESVGSMFGDEVFIKPSSEGKVELVIGEPNLSMVHVYTYEVHSNTTNYICALSIPSNKPSTSELKFGVRGSIAIEGDLILVSSSKMESVYLYRRKQVLDLDHGWEFWTTIRSSDFDYDLYDDGFTVEHMHKQGFGTRVALNERSILVSAIYANYGNRGDNSVREHFDTNGIDNVGLGKGKVYIFYSRPHVFTISCMTSDEPVGGNLRFTILDHSAVIGWNDTQEIINEMTKANFPFNLSMRRNEDQFKDGEVMIRTWTISLDDYFSDELPSVSIAWNGSGCDECIEFIRQDSSSINNLEISVEHSFTMSPFEQVHVLESPDLTSGDCFGCSLDIDSDQIVVGAPHSSAKTRTTWDFETGNLVGWFTTGNAFDFQPTFGDNARKRMAYSGFGKDASFTSGDPQPSKPQGRYYIGTYEKRPGSKGNFLVPDSTFSEGNIQGDAPKGTITSDPFMINGKEISFLIGGGCDPKTEYIELLVDGFSTVRSTGLCSEKMELNTWDVSMHKGRSGQIRIVDDSSELWGHINIDSIKFSWNTLQEKGGAVQGYGSSNGKQHYHGQEETPLSGAAYIFKRICPNESILINDCEWVEEQRLVPSDKRAENNFGASVVVTSINKNILVGSNRSPSYGFYKENPQKLYRFPVQEASKDLNFLDHVPLATSFDVPIILPQIYTENAGAIYAFSPRDGAWPISEHARIAPPDVKGNELFGSNLFLWHKSFGAGSGSGHSFYLFNLSWQSVRFAESIYIASEDQSEIEIEVIRDFSEEPLHIGYSTSDLTATGVAEEKVIQCKTLPLESREGCGDYIQTTGILHFDARQTAASFTVQIVDDDCLEKELEYIQLTLHLPGAAAIQGKSFRGQIHIADDDFLSQTC</sequence>
<dbReference type="PROSITE" id="PS51470">
    <property type="entry name" value="FG_GAP"/>
    <property type="match status" value="1"/>
</dbReference>
<dbReference type="InterPro" id="IPR013519">
    <property type="entry name" value="Int_alpha_beta-p"/>
</dbReference>
<dbReference type="Pfam" id="PF14312">
    <property type="entry name" value="FG-GAP_2"/>
    <property type="match status" value="5"/>
</dbReference>
<dbReference type="InterPro" id="IPR028994">
    <property type="entry name" value="Integrin_alpha_N"/>
</dbReference>
<keyword evidence="3" id="KW-0325">Glycoprotein</keyword>
<evidence type="ECO:0000256" key="1">
    <source>
        <dbReference type="ARBA" id="ARBA00022729"/>
    </source>
</evidence>